<keyword evidence="10" id="KW-1185">Reference proteome</keyword>
<comment type="similarity">
    <text evidence="2">Belongs to the auxin efflux carrier (TC 2.A.69) family.</text>
</comment>
<dbReference type="KEGG" id="bkw:BkAM31D_07985"/>
<feature type="transmembrane region" description="Helical" evidence="8">
    <location>
        <begin position="244"/>
        <end position="265"/>
    </location>
</feature>
<dbReference type="PANTHER" id="PTHR36838">
    <property type="entry name" value="AUXIN EFFLUX CARRIER FAMILY PROTEIN"/>
    <property type="match status" value="1"/>
</dbReference>
<evidence type="ECO:0000313" key="10">
    <source>
        <dbReference type="Proteomes" id="UP000193006"/>
    </source>
</evidence>
<dbReference type="AlphaFoldDB" id="A0A1X9M8Q6"/>
<reference evidence="9 10" key="1">
    <citation type="submission" date="2017-04" db="EMBL/GenBank/DDBJ databases">
        <title>Bacillus krulwichiae AM31D Genome sequencing and assembly.</title>
        <authorList>
            <person name="Krulwich T.A."/>
            <person name="Anastor L."/>
            <person name="Ehrlich R."/>
            <person name="Ehrlich G.D."/>
            <person name="Janto B."/>
        </authorList>
    </citation>
    <scope>NUCLEOTIDE SEQUENCE [LARGE SCALE GENOMIC DNA]</scope>
    <source>
        <strain evidence="9 10">AM31D</strain>
    </source>
</reference>
<dbReference type="Proteomes" id="UP000193006">
    <property type="component" value="Chromosome"/>
</dbReference>
<evidence type="ECO:0000256" key="2">
    <source>
        <dbReference type="ARBA" id="ARBA00010145"/>
    </source>
</evidence>
<evidence type="ECO:0000256" key="8">
    <source>
        <dbReference type="SAM" id="Phobius"/>
    </source>
</evidence>
<dbReference type="PANTHER" id="PTHR36838:SF1">
    <property type="entry name" value="SLR1864 PROTEIN"/>
    <property type="match status" value="1"/>
</dbReference>
<dbReference type="GO" id="GO:0055085">
    <property type="term" value="P:transmembrane transport"/>
    <property type="evidence" value="ECO:0007669"/>
    <property type="project" value="InterPro"/>
</dbReference>
<evidence type="ECO:0000256" key="4">
    <source>
        <dbReference type="ARBA" id="ARBA00022475"/>
    </source>
</evidence>
<feature type="transmembrane region" description="Helical" evidence="8">
    <location>
        <begin position="220"/>
        <end position="238"/>
    </location>
</feature>
<name>A0A1X9M8Q6_9BACI</name>
<dbReference type="Pfam" id="PF03547">
    <property type="entry name" value="Mem_trans"/>
    <property type="match status" value="1"/>
</dbReference>
<feature type="transmembrane region" description="Helical" evidence="8">
    <location>
        <begin position="92"/>
        <end position="111"/>
    </location>
</feature>
<evidence type="ECO:0000256" key="7">
    <source>
        <dbReference type="ARBA" id="ARBA00023136"/>
    </source>
</evidence>
<keyword evidence="4" id="KW-1003">Cell membrane</keyword>
<feature type="transmembrane region" description="Helical" evidence="8">
    <location>
        <begin position="160"/>
        <end position="181"/>
    </location>
</feature>
<dbReference type="InterPro" id="IPR004776">
    <property type="entry name" value="Mem_transp_PIN-like"/>
</dbReference>
<protein>
    <submittedName>
        <fullName evidence="9">Membrane transport protein</fullName>
    </submittedName>
</protein>
<feature type="transmembrane region" description="Helical" evidence="8">
    <location>
        <begin position="187"/>
        <end position="208"/>
    </location>
</feature>
<organism evidence="9 10">
    <name type="scientific">Halalkalibacter krulwichiae</name>
    <dbReference type="NCBI Taxonomy" id="199441"/>
    <lineage>
        <taxon>Bacteria</taxon>
        <taxon>Bacillati</taxon>
        <taxon>Bacillota</taxon>
        <taxon>Bacilli</taxon>
        <taxon>Bacillales</taxon>
        <taxon>Bacillaceae</taxon>
        <taxon>Halalkalibacter</taxon>
    </lineage>
</organism>
<evidence type="ECO:0000256" key="5">
    <source>
        <dbReference type="ARBA" id="ARBA00022692"/>
    </source>
</evidence>
<dbReference type="InterPro" id="IPR038770">
    <property type="entry name" value="Na+/solute_symporter_sf"/>
</dbReference>
<dbReference type="RefSeq" id="WP_066152515.1">
    <property type="nucleotide sequence ID" value="NZ_CP020814.1"/>
</dbReference>
<evidence type="ECO:0000256" key="6">
    <source>
        <dbReference type="ARBA" id="ARBA00022989"/>
    </source>
</evidence>
<accession>A0A1X9M8Q6</accession>
<keyword evidence="6 8" id="KW-1133">Transmembrane helix</keyword>
<dbReference type="GO" id="GO:0005886">
    <property type="term" value="C:plasma membrane"/>
    <property type="evidence" value="ECO:0007669"/>
    <property type="project" value="UniProtKB-SubCell"/>
</dbReference>
<dbReference type="EMBL" id="CP020814">
    <property type="protein sequence ID" value="ARK29805.1"/>
    <property type="molecule type" value="Genomic_DNA"/>
</dbReference>
<evidence type="ECO:0000256" key="1">
    <source>
        <dbReference type="ARBA" id="ARBA00004651"/>
    </source>
</evidence>
<feature type="transmembrane region" description="Helical" evidence="8">
    <location>
        <begin position="62"/>
        <end position="80"/>
    </location>
</feature>
<keyword evidence="5 8" id="KW-0812">Transmembrane</keyword>
<dbReference type="STRING" id="199441.BkAM31D_07985"/>
<evidence type="ECO:0000313" key="9">
    <source>
        <dbReference type="EMBL" id="ARK29805.1"/>
    </source>
</evidence>
<gene>
    <name evidence="9" type="ORF">BkAM31D_07985</name>
</gene>
<keyword evidence="7 8" id="KW-0472">Membrane</keyword>
<sequence>MFILVEVVFPVFAIFFAGFVLRKKFGLQIDSLSQTAFYLLLPCLVFRTLYEVDIKGDLKNIIIFQFFLMLFLAALVLLIGKLRKQTAQMTNGLLLSTIFMNAGNYGGPFILFALGEVAFQLAIAYWVIQTILMNTLGVFIANKQGTTLKATLIVTLKMPIVYAAILGIGLQLLELTIPMFLFQPVDMLATATIPIIMLLLGMQLANVTFTKAWSVINYGIILRLVISPVLAFLIVQFIMNVDGLLSNVLILQAAMPSAVVMTLIATKYYCEPEAVSGITLITTIVSMITLPLILFLL</sequence>
<feature type="transmembrane region" description="Helical" evidence="8">
    <location>
        <begin position="117"/>
        <end position="140"/>
    </location>
</feature>
<feature type="transmembrane region" description="Helical" evidence="8">
    <location>
        <begin position="6"/>
        <end position="22"/>
    </location>
</feature>
<dbReference type="Gene3D" id="1.20.1530.20">
    <property type="match status" value="1"/>
</dbReference>
<comment type="subcellular location">
    <subcellularLocation>
        <location evidence="1">Cell membrane</location>
        <topology evidence="1">Multi-pass membrane protein</topology>
    </subcellularLocation>
</comment>
<proteinExistence type="inferred from homology"/>
<feature type="transmembrane region" description="Helical" evidence="8">
    <location>
        <begin position="277"/>
        <end position="296"/>
    </location>
</feature>
<evidence type="ECO:0000256" key="3">
    <source>
        <dbReference type="ARBA" id="ARBA00022448"/>
    </source>
</evidence>
<keyword evidence="3" id="KW-0813">Transport</keyword>